<dbReference type="VEuPathDB" id="TriTrypDB:TcBrA4_0070320"/>
<accession>A0A2V2UVG6</accession>
<dbReference type="VEuPathDB" id="TriTrypDB:TcG_09048"/>
<feature type="compositionally biased region" description="Basic residues" evidence="1">
    <location>
        <begin position="85"/>
        <end position="97"/>
    </location>
</feature>
<evidence type="ECO:0000256" key="1">
    <source>
        <dbReference type="SAM" id="MobiDB-lite"/>
    </source>
</evidence>
<dbReference type="Proteomes" id="UP000246078">
    <property type="component" value="Unassembled WGS sequence"/>
</dbReference>
<gene>
    <name evidence="2" type="ORF">C3747_499g22</name>
</gene>
<feature type="region of interest" description="Disordered" evidence="1">
    <location>
        <begin position="80"/>
        <end position="100"/>
    </location>
</feature>
<keyword evidence="2" id="KW-0808">Transferase</keyword>
<dbReference type="GO" id="GO:0016301">
    <property type="term" value="F:kinase activity"/>
    <property type="evidence" value="ECO:0007669"/>
    <property type="project" value="UniProtKB-KW"/>
</dbReference>
<comment type="caution">
    <text evidence="2">The sequence shown here is derived from an EMBL/GenBank/DDBJ whole genome shotgun (WGS) entry which is preliminary data.</text>
</comment>
<dbReference type="VEuPathDB" id="TriTrypDB:C4B63_70g122"/>
<dbReference type="VEuPathDB" id="TriTrypDB:TCSYLVIO_008763"/>
<keyword evidence="2" id="KW-0418">Kinase</keyword>
<dbReference type="VEuPathDB" id="TriTrypDB:C3747_499g22"/>
<reference evidence="2 3" key="1">
    <citation type="journal article" date="2018" name="Microb. Genom.">
        <title>Expanding an expanded genome: long-read sequencing of Trypanosoma cruzi.</title>
        <authorList>
            <person name="Berna L."/>
            <person name="Rodriguez M."/>
            <person name="Chiribao M.L."/>
            <person name="Parodi-Talice A."/>
            <person name="Pita S."/>
            <person name="Rijo G."/>
            <person name="Alvarez-Valin F."/>
            <person name="Robello C."/>
        </authorList>
    </citation>
    <scope>NUCLEOTIDE SEQUENCE [LARGE SCALE GENOMIC DNA]</scope>
    <source>
        <strain evidence="2 3">TCC</strain>
    </source>
</reference>
<dbReference type="AlphaFoldDB" id="A0A2V2UVG6"/>
<dbReference type="VEuPathDB" id="TriTrypDB:Tc_MARK_9002"/>
<protein>
    <submittedName>
        <fullName evidence="2">Putative target of rapamycin (TOR) kinase 1</fullName>
    </submittedName>
</protein>
<sequence>MPALNSSTIAGMEVVASRFLYAAAILCTRLCDYYFSIKAVRRRLSALHQGVVLETSTANLLPSAVGFGERLRHIKNTIVGESSIPRKRHRPPSSRMRRSMDGEPFLFHNQSKLKLPEGNGRGSLSHHAGGGTSGTLSLIAFSVISPSTMDVWVDNTSLQGAANKGSSKSHAMTWELQRICLLTLAECGQLLPTCGRQTTPQTAYHAVVCSHFGSCEGDRRGLVAGGPQSLPLRK</sequence>
<evidence type="ECO:0000313" key="2">
    <source>
        <dbReference type="EMBL" id="PWU87132.1"/>
    </source>
</evidence>
<dbReference type="EMBL" id="PRFC01000499">
    <property type="protein sequence ID" value="PWU87132.1"/>
    <property type="molecule type" value="Genomic_DNA"/>
</dbReference>
<evidence type="ECO:0000313" key="3">
    <source>
        <dbReference type="Proteomes" id="UP000246078"/>
    </source>
</evidence>
<proteinExistence type="predicted"/>
<dbReference type="VEuPathDB" id="TriTrypDB:TCDM_12982"/>
<dbReference type="VEuPathDB" id="TriTrypDB:TcCL_Unassigned02953"/>
<name>A0A2V2UVG6_TRYCR</name>
<organism evidence="2 3">
    <name type="scientific">Trypanosoma cruzi</name>
    <dbReference type="NCBI Taxonomy" id="5693"/>
    <lineage>
        <taxon>Eukaryota</taxon>
        <taxon>Discoba</taxon>
        <taxon>Euglenozoa</taxon>
        <taxon>Kinetoplastea</taxon>
        <taxon>Metakinetoplastina</taxon>
        <taxon>Trypanosomatida</taxon>
        <taxon>Trypanosomatidae</taxon>
        <taxon>Trypanosoma</taxon>
        <taxon>Schizotrypanum</taxon>
    </lineage>
</organism>